<dbReference type="PROSITE" id="PS50026">
    <property type="entry name" value="EGF_3"/>
    <property type="match status" value="1"/>
</dbReference>
<name>A0ABQ8SGB9_PERAM</name>
<comment type="caution">
    <text evidence="4">The sequence shown here is derived from an EMBL/GenBank/DDBJ whole genome shotgun (WGS) entry which is preliminary data.</text>
</comment>
<feature type="region of interest" description="Disordered" evidence="2">
    <location>
        <begin position="272"/>
        <end position="298"/>
    </location>
</feature>
<dbReference type="PANTHER" id="PTHR22963">
    <property type="entry name" value="ENDOGLIN-RELATED"/>
    <property type="match status" value="1"/>
</dbReference>
<accession>A0ABQ8SGB9</accession>
<proteinExistence type="predicted"/>
<evidence type="ECO:0000256" key="1">
    <source>
        <dbReference type="PROSITE-ProRule" id="PRU00076"/>
    </source>
</evidence>
<feature type="domain" description="EGF-like" evidence="3">
    <location>
        <begin position="167"/>
        <end position="204"/>
    </location>
</feature>
<gene>
    <name evidence="4" type="ORF">ANN_21349</name>
</gene>
<protein>
    <recommendedName>
        <fullName evidence="3">EGF-like domain-containing protein</fullName>
    </recommendedName>
</protein>
<dbReference type="Proteomes" id="UP001148838">
    <property type="component" value="Unassembled WGS sequence"/>
</dbReference>
<dbReference type="EMBL" id="JAJSOF020000029">
    <property type="protein sequence ID" value="KAJ4432712.1"/>
    <property type="molecule type" value="Genomic_DNA"/>
</dbReference>
<evidence type="ECO:0000259" key="3">
    <source>
        <dbReference type="PROSITE" id="PS50026"/>
    </source>
</evidence>
<dbReference type="PANTHER" id="PTHR22963:SF38">
    <property type="entry name" value="LP13770P"/>
    <property type="match status" value="1"/>
</dbReference>
<evidence type="ECO:0000313" key="4">
    <source>
        <dbReference type="EMBL" id="KAJ4432712.1"/>
    </source>
</evidence>
<comment type="caution">
    <text evidence="1">Lacks conserved residue(s) required for the propagation of feature annotation.</text>
</comment>
<evidence type="ECO:0000313" key="5">
    <source>
        <dbReference type="Proteomes" id="UP001148838"/>
    </source>
</evidence>
<dbReference type="SMART" id="SM00181">
    <property type="entry name" value="EGF"/>
    <property type="match status" value="2"/>
</dbReference>
<organism evidence="4 5">
    <name type="scientific">Periplaneta americana</name>
    <name type="common">American cockroach</name>
    <name type="synonym">Blatta americana</name>
    <dbReference type="NCBI Taxonomy" id="6978"/>
    <lineage>
        <taxon>Eukaryota</taxon>
        <taxon>Metazoa</taxon>
        <taxon>Ecdysozoa</taxon>
        <taxon>Arthropoda</taxon>
        <taxon>Hexapoda</taxon>
        <taxon>Insecta</taxon>
        <taxon>Pterygota</taxon>
        <taxon>Neoptera</taxon>
        <taxon>Polyneoptera</taxon>
        <taxon>Dictyoptera</taxon>
        <taxon>Blattodea</taxon>
        <taxon>Blattoidea</taxon>
        <taxon>Blattidae</taxon>
        <taxon>Blattinae</taxon>
        <taxon>Periplaneta</taxon>
    </lineage>
</organism>
<sequence length="298" mass="31925">MLCAGLFYIDRGAHVHNVMSGNLRSLVSETSTCIDNQCQNPCTASRVPPCSADKTCDVLDHHPVCICTRNCNPSLSICLRDNGCPPQLACRGYRCMDPCVNVTCTDDAPCFVEEHKPVCKFCPPGFVTDSKYGCLKAGVSTSPSAPVTCTLDVECTDAQACISGECVDPCTNNCGLGSQCRVQAHKPICFCPQGYEGNPAIGCSPIGGYTITSPQDNLTTMTTYGETIETAGSVTTPSGKPTEVEHLTTLEYQVIPLLYQQSTELHLYKTTPGNKEYETTPGKIETAGPVTTLENQPK</sequence>
<keyword evidence="1" id="KW-0245">EGF-like domain</keyword>
<evidence type="ECO:0000256" key="2">
    <source>
        <dbReference type="SAM" id="MobiDB-lite"/>
    </source>
</evidence>
<reference evidence="4 5" key="1">
    <citation type="journal article" date="2022" name="Allergy">
        <title>Genome assembly and annotation of Periplaneta americana reveal a comprehensive cockroach allergen profile.</title>
        <authorList>
            <person name="Wang L."/>
            <person name="Xiong Q."/>
            <person name="Saelim N."/>
            <person name="Wang L."/>
            <person name="Nong W."/>
            <person name="Wan A.T."/>
            <person name="Shi M."/>
            <person name="Liu X."/>
            <person name="Cao Q."/>
            <person name="Hui J.H.L."/>
            <person name="Sookrung N."/>
            <person name="Leung T.F."/>
            <person name="Tungtrongchitr A."/>
            <person name="Tsui S.K.W."/>
        </authorList>
    </citation>
    <scope>NUCLEOTIDE SEQUENCE [LARGE SCALE GENOMIC DNA]</scope>
    <source>
        <strain evidence="4">PWHHKU_190912</strain>
    </source>
</reference>
<keyword evidence="1" id="KW-1015">Disulfide bond</keyword>
<keyword evidence="5" id="KW-1185">Reference proteome</keyword>
<feature type="disulfide bond" evidence="1">
    <location>
        <begin position="170"/>
        <end position="180"/>
    </location>
</feature>
<dbReference type="PROSITE" id="PS01186">
    <property type="entry name" value="EGF_2"/>
    <property type="match status" value="1"/>
</dbReference>
<dbReference type="InterPro" id="IPR000742">
    <property type="entry name" value="EGF"/>
</dbReference>